<dbReference type="Pfam" id="PF13701">
    <property type="entry name" value="DDE_Tnp_1_4"/>
    <property type="match status" value="1"/>
</dbReference>
<dbReference type="NCBIfam" id="NF033539">
    <property type="entry name" value="transpos_IS1380"/>
    <property type="match status" value="1"/>
</dbReference>
<evidence type="ECO:0000313" key="5">
    <source>
        <dbReference type="Proteomes" id="UP000324896"/>
    </source>
</evidence>
<dbReference type="RefSeq" id="WP_108143042.1">
    <property type="nucleotide sequence ID" value="NZ_FMYT01000059.1"/>
</dbReference>
<organism evidence="2 5">
    <name type="scientific">Halanaerobium congolense</name>
    <dbReference type="NCBI Taxonomy" id="54121"/>
    <lineage>
        <taxon>Bacteria</taxon>
        <taxon>Bacillati</taxon>
        <taxon>Bacillota</taxon>
        <taxon>Clostridia</taxon>
        <taxon>Halanaerobiales</taxon>
        <taxon>Halanaerobiaceae</taxon>
        <taxon>Halanaerobium</taxon>
    </lineage>
</organism>
<dbReference type="Proteomes" id="UP000295758">
    <property type="component" value="Unassembled WGS sequence"/>
</dbReference>
<reference evidence="2 5" key="1">
    <citation type="submission" date="2016-10" db="EMBL/GenBank/DDBJ databases">
        <authorList>
            <person name="Varghese N."/>
            <person name="Submissions S."/>
        </authorList>
    </citation>
    <scope>NUCLEOTIDE SEQUENCE [LARGE SCALE GENOMIC DNA]</scope>
    <source>
        <strain evidence="2 5">WG10</strain>
    </source>
</reference>
<gene>
    <name evidence="3" type="ORF">BY453_1153</name>
    <name evidence="2" type="ORF">SAMN04488597_1591</name>
</gene>
<feature type="domain" description="Transposase DDE" evidence="1">
    <location>
        <begin position="9"/>
        <end position="435"/>
    </location>
</feature>
<dbReference type="InterPro" id="IPR012337">
    <property type="entry name" value="RNaseH-like_sf"/>
</dbReference>
<dbReference type="Proteomes" id="UP000324896">
    <property type="component" value="Unassembled WGS sequence"/>
</dbReference>
<dbReference type="InterPro" id="IPR025668">
    <property type="entry name" value="Tnp_DDE_dom"/>
</dbReference>
<proteinExistence type="predicted"/>
<dbReference type="SUPFAM" id="SSF53098">
    <property type="entry name" value="Ribonuclease H-like"/>
    <property type="match status" value="1"/>
</dbReference>
<name>A0A1G6TVC7_9FIRM</name>
<evidence type="ECO:0000313" key="2">
    <source>
        <dbReference type="EMBL" id="SDD33033.1"/>
    </source>
</evidence>
<sequence>MVTITEKKVNFKSNIRINFNGGDLTSDSGLLIFKEFDNQIGFSQEIKNVLEFDDDVNHRLHENVDVVLQRIYQNTAGYHADDDADDLRSDSLFQTILEKEILASQPTISRLNSCVNKENMKQLQQVNFSLLDKIYEYEVPKEIIFDLDSTNCETYGKQYGSDYNHHYKANGYHPLLMFDGVTGDLIKAELRSGNVYTSRGAVRFIGPVFKKYSKKFKEIPLLLRADSGFATPGIYRMAEEHNISYAIRLKANARLYNLAESLLEKLNQGSEISEKQVIYGEFNYQAGSWDKSRRVIVKIEKPAGQLVYNHTFIVTDIKDRTPEEIVKFYCQRGTMENFIKEGKRGFAFGKMSSSEYLANANKLQQMMLAYNLNNWLRRLCFPEHNRSDRIETIRTKLIKIAARIVKTGRYIYYKLAEGCPNKDLFFKVLENIQSLEFG</sequence>
<accession>A0A1G6TVC7</accession>
<evidence type="ECO:0000313" key="4">
    <source>
        <dbReference type="Proteomes" id="UP000295758"/>
    </source>
</evidence>
<dbReference type="EMBL" id="SOAA01000015">
    <property type="protein sequence ID" value="TDS30122.1"/>
    <property type="molecule type" value="Genomic_DNA"/>
</dbReference>
<dbReference type="AlphaFoldDB" id="A0A1G6TVC7"/>
<protein>
    <submittedName>
        <fullName evidence="3">DDE family transposase</fullName>
    </submittedName>
    <submittedName>
        <fullName evidence="2">Transposase DDE domain group 1</fullName>
    </submittedName>
</protein>
<evidence type="ECO:0000259" key="1">
    <source>
        <dbReference type="Pfam" id="PF13701"/>
    </source>
</evidence>
<reference evidence="3 4" key="2">
    <citation type="submission" date="2019-03" db="EMBL/GenBank/DDBJ databases">
        <title>Deep subsurface shale carbon reservoir microbial communities from Ohio and West Virginia, USA.</title>
        <authorList>
            <person name="Wrighton K."/>
        </authorList>
    </citation>
    <scope>NUCLEOTIDE SEQUENCE [LARGE SCALE GENOMIC DNA]</scope>
    <source>
        <strain evidence="3 4">UTICA-S4D12</strain>
    </source>
</reference>
<dbReference type="InterPro" id="IPR047960">
    <property type="entry name" value="Transpos_IS1380"/>
</dbReference>
<evidence type="ECO:0000313" key="3">
    <source>
        <dbReference type="EMBL" id="TDS30122.1"/>
    </source>
</evidence>
<dbReference type="EMBL" id="FMYT01000059">
    <property type="protein sequence ID" value="SDD33033.1"/>
    <property type="molecule type" value="Genomic_DNA"/>
</dbReference>